<dbReference type="InterPro" id="IPR016208">
    <property type="entry name" value="Ald_Oxase/xanthine_DH-like"/>
</dbReference>
<dbReference type="GO" id="GO:0005506">
    <property type="term" value="F:iron ion binding"/>
    <property type="evidence" value="ECO:0007669"/>
    <property type="project" value="InterPro"/>
</dbReference>
<proteinExistence type="predicted"/>
<gene>
    <name evidence="3" type="primary">AO1</name>
    <name evidence="3" type="ORF">QJS10_CPB22g00335</name>
</gene>
<keyword evidence="1" id="KW-0500">Molybdenum</keyword>
<dbReference type="Gene3D" id="3.30.365.10">
    <property type="entry name" value="Aldehyde oxidase/xanthine dehydrogenase, molybdopterin binding domain"/>
    <property type="match status" value="1"/>
</dbReference>
<accession>A0AAV9BZ19</accession>
<evidence type="ECO:0000313" key="4">
    <source>
        <dbReference type="Proteomes" id="UP001180020"/>
    </source>
</evidence>
<reference evidence="3" key="1">
    <citation type="journal article" date="2023" name="Nat. Commun.">
        <title>Diploid and tetraploid genomes of Acorus and the evolution of monocots.</title>
        <authorList>
            <person name="Ma L."/>
            <person name="Liu K.W."/>
            <person name="Li Z."/>
            <person name="Hsiao Y.Y."/>
            <person name="Qi Y."/>
            <person name="Fu T."/>
            <person name="Tang G.D."/>
            <person name="Zhang D."/>
            <person name="Sun W.H."/>
            <person name="Liu D.K."/>
            <person name="Li Y."/>
            <person name="Chen G.Z."/>
            <person name="Liu X.D."/>
            <person name="Liao X.Y."/>
            <person name="Jiang Y.T."/>
            <person name="Yu X."/>
            <person name="Hao Y."/>
            <person name="Huang J."/>
            <person name="Zhao X.W."/>
            <person name="Ke S."/>
            <person name="Chen Y.Y."/>
            <person name="Wu W.L."/>
            <person name="Hsu J.L."/>
            <person name="Lin Y.F."/>
            <person name="Huang M.D."/>
            <person name="Li C.Y."/>
            <person name="Huang L."/>
            <person name="Wang Z.W."/>
            <person name="Zhao X."/>
            <person name="Zhong W.Y."/>
            <person name="Peng D.H."/>
            <person name="Ahmad S."/>
            <person name="Lan S."/>
            <person name="Zhang J.S."/>
            <person name="Tsai W.C."/>
            <person name="Van de Peer Y."/>
            <person name="Liu Z.J."/>
        </authorList>
    </citation>
    <scope>NUCLEOTIDE SEQUENCE</scope>
    <source>
        <strain evidence="3">CP</strain>
    </source>
</reference>
<feature type="domain" description="Aldehyde oxidase/xanthine dehydrogenase second molybdopterin binding" evidence="2">
    <location>
        <begin position="32"/>
        <end position="165"/>
    </location>
</feature>
<dbReference type="SUPFAM" id="SSF56003">
    <property type="entry name" value="Molybdenum cofactor-binding domain"/>
    <property type="match status" value="1"/>
</dbReference>
<keyword evidence="4" id="KW-1185">Reference proteome</keyword>
<name>A0AAV9BZ19_ACOCL</name>
<dbReference type="EMBL" id="JAUJYO010000022">
    <property type="protein sequence ID" value="KAK1281657.1"/>
    <property type="molecule type" value="Genomic_DNA"/>
</dbReference>
<dbReference type="InterPro" id="IPR037165">
    <property type="entry name" value="AldOxase/xan_DH_Mopterin-bd_sf"/>
</dbReference>
<dbReference type="PANTHER" id="PTHR11908:SF132">
    <property type="entry name" value="ALDEHYDE OXIDASE 1-RELATED"/>
    <property type="match status" value="1"/>
</dbReference>
<dbReference type="GO" id="GO:0016491">
    <property type="term" value="F:oxidoreductase activity"/>
    <property type="evidence" value="ECO:0007669"/>
    <property type="project" value="InterPro"/>
</dbReference>
<dbReference type="InterPro" id="IPR046867">
    <property type="entry name" value="AldOxase/xan_DH_MoCoBD2"/>
</dbReference>
<sequence>MSTFAKTVQRTSVVPVKNTSTGCCRTGPVRRSTKIGQGLWTKVKQMTAFGLGKLWSDGSIDLIERVRVVQSDTLSLIQGGYTAGSTTSEASCEAVRLACNILFERLAPLRERLQEKMGEVSWDALILQASLQSVNLSASTYWVPDSSSRSYLNYGAATSEVKIDPA</sequence>
<organism evidence="3 4">
    <name type="scientific">Acorus calamus</name>
    <name type="common">Sweet flag</name>
    <dbReference type="NCBI Taxonomy" id="4465"/>
    <lineage>
        <taxon>Eukaryota</taxon>
        <taxon>Viridiplantae</taxon>
        <taxon>Streptophyta</taxon>
        <taxon>Embryophyta</taxon>
        <taxon>Tracheophyta</taxon>
        <taxon>Spermatophyta</taxon>
        <taxon>Magnoliopsida</taxon>
        <taxon>Liliopsida</taxon>
        <taxon>Acoraceae</taxon>
        <taxon>Acorus</taxon>
    </lineage>
</organism>
<evidence type="ECO:0000259" key="2">
    <source>
        <dbReference type="Pfam" id="PF20256"/>
    </source>
</evidence>
<evidence type="ECO:0000256" key="1">
    <source>
        <dbReference type="ARBA" id="ARBA00022505"/>
    </source>
</evidence>
<protein>
    <submittedName>
        <fullName evidence="3">Indole-3-acetaldehyde oxidase</fullName>
    </submittedName>
</protein>
<dbReference type="AlphaFoldDB" id="A0AAV9BZ19"/>
<dbReference type="Pfam" id="PF20256">
    <property type="entry name" value="MoCoBD_2"/>
    <property type="match status" value="1"/>
</dbReference>
<comment type="caution">
    <text evidence="3">The sequence shown here is derived from an EMBL/GenBank/DDBJ whole genome shotgun (WGS) entry which is preliminary data.</text>
</comment>
<evidence type="ECO:0000313" key="3">
    <source>
        <dbReference type="EMBL" id="KAK1281657.1"/>
    </source>
</evidence>
<dbReference type="PANTHER" id="PTHR11908">
    <property type="entry name" value="XANTHINE DEHYDROGENASE"/>
    <property type="match status" value="1"/>
</dbReference>
<reference evidence="3" key="2">
    <citation type="submission" date="2023-06" db="EMBL/GenBank/DDBJ databases">
        <authorList>
            <person name="Ma L."/>
            <person name="Liu K.-W."/>
            <person name="Li Z."/>
            <person name="Hsiao Y.-Y."/>
            <person name="Qi Y."/>
            <person name="Fu T."/>
            <person name="Tang G."/>
            <person name="Zhang D."/>
            <person name="Sun W.-H."/>
            <person name="Liu D.-K."/>
            <person name="Li Y."/>
            <person name="Chen G.-Z."/>
            <person name="Liu X.-D."/>
            <person name="Liao X.-Y."/>
            <person name="Jiang Y.-T."/>
            <person name="Yu X."/>
            <person name="Hao Y."/>
            <person name="Huang J."/>
            <person name="Zhao X.-W."/>
            <person name="Ke S."/>
            <person name="Chen Y.-Y."/>
            <person name="Wu W.-L."/>
            <person name="Hsu J.-L."/>
            <person name="Lin Y.-F."/>
            <person name="Huang M.-D."/>
            <person name="Li C.-Y."/>
            <person name="Huang L."/>
            <person name="Wang Z.-W."/>
            <person name="Zhao X."/>
            <person name="Zhong W.-Y."/>
            <person name="Peng D.-H."/>
            <person name="Ahmad S."/>
            <person name="Lan S."/>
            <person name="Zhang J.-S."/>
            <person name="Tsai W.-C."/>
            <person name="Van De Peer Y."/>
            <person name="Liu Z.-J."/>
        </authorList>
    </citation>
    <scope>NUCLEOTIDE SEQUENCE</scope>
    <source>
        <strain evidence="3">CP</strain>
        <tissue evidence="3">Leaves</tissue>
    </source>
</reference>
<dbReference type="Proteomes" id="UP001180020">
    <property type="component" value="Unassembled WGS sequence"/>
</dbReference>